<feature type="domain" description="FDX-ACB" evidence="18">
    <location>
        <begin position="729"/>
        <end position="827"/>
    </location>
</feature>
<feature type="binding site" evidence="15">
    <location>
        <position position="477"/>
    </location>
    <ligand>
        <name>Mg(2+)</name>
        <dbReference type="ChEBI" id="CHEBI:18420"/>
        <note>shared with alpha subunit</note>
    </ligand>
</feature>
<keyword evidence="6 15" id="KW-0436">Ligase</keyword>
<keyword evidence="9 15" id="KW-0067">ATP-binding</keyword>
<dbReference type="STRING" id="1938817.SAMN06296008_109123"/>
<dbReference type="SUPFAM" id="SSF56037">
    <property type="entry name" value="PheT/TilS domain"/>
    <property type="match status" value="1"/>
</dbReference>
<dbReference type="Gene3D" id="3.30.56.10">
    <property type="match status" value="2"/>
</dbReference>
<dbReference type="SUPFAM" id="SSF50249">
    <property type="entry name" value="Nucleic acid-binding proteins"/>
    <property type="match status" value="1"/>
</dbReference>
<keyword evidence="8 15" id="KW-0547">Nucleotide-binding</keyword>
<keyword evidence="7 15" id="KW-0479">Metal-binding</keyword>
<dbReference type="InterPro" id="IPR005121">
    <property type="entry name" value="Fdx_antiC-bd"/>
</dbReference>
<dbReference type="InterPro" id="IPR009061">
    <property type="entry name" value="DNA-bd_dom_put_sf"/>
</dbReference>
<dbReference type="GO" id="GO:0000049">
    <property type="term" value="F:tRNA binding"/>
    <property type="evidence" value="ECO:0007669"/>
    <property type="project" value="UniProtKB-UniRule"/>
</dbReference>
<evidence type="ECO:0000313" key="20">
    <source>
        <dbReference type="EMBL" id="SMC62459.1"/>
    </source>
</evidence>
<dbReference type="SUPFAM" id="SSF46955">
    <property type="entry name" value="Putative DNA-binding domain"/>
    <property type="match status" value="1"/>
</dbReference>
<evidence type="ECO:0000256" key="2">
    <source>
        <dbReference type="ARBA" id="ARBA00008653"/>
    </source>
</evidence>
<keyword evidence="4 15" id="KW-0963">Cytoplasm</keyword>
<protein>
    <recommendedName>
        <fullName evidence="15">Phenylalanine--tRNA ligase beta subunit</fullName>
        <ecNumber evidence="15">6.1.1.20</ecNumber>
    </recommendedName>
    <alternativeName>
        <fullName evidence="15">Phenylalanyl-tRNA synthetase beta subunit</fullName>
        <shortName evidence="15">PheRS</shortName>
    </alternativeName>
</protein>
<name>A0A1W2AP03_9BURK</name>
<evidence type="ECO:0000256" key="13">
    <source>
        <dbReference type="ARBA" id="ARBA00023146"/>
    </source>
</evidence>
<evidence type="ECO:0000256" key="12">
    <source>
        <dbReference type="ARBA" id="ARBA00022917"/>
    </source>
</evidence>
<comment type="similarity">
    <text evidence="2 15">Belongs to the phenylalanyl-tRNA synthetase beta subunit family. Type 1 subfamily.</text>
</comment>
<evidence type="ECO:0000259" key="19">
    <source>
        <dbReference type="PROSITE" id="PS51483"/>
    </source>
</evidence>
<dbReference type="SMART" id="SM00874">
    <property type="entry name" value="B5"/>
    <property type="match status" value="1"/>
</dbReference>
<evidence type="ECO:0000256" key="3">
    <source>
        <dbReference type="ARBA" id="ARBA00011209"/>
    </source>
</evidence>
<evidence type="ECO:0000256" key="14">
    <source>
        <dbReference type="ARBA" id="ARBA00049255"/>
    </source>
</evidence>
<comment type="catalytic activity">
    <reaction evidence="14 15">
        <text>tRNA(Phe) + L-phenylalanine + ATP = L-phenylalanyl-tRNA(Phe) + AMP + diphosphate + H(+)</text>
        <dbReference type="Rhea" id="RHEA:19413"/>
        <dbReference type="Rhea" id="RHEA-COMP:9668"/>
        <dbReference type="Rhea" id="RHEA-COMP:9699"/>
        <dbReference type="ChEBI" id="CHEBI:15378"/>
        <dbReference type="ChEBI" id="CHEBI:30616"/>
        <dbReference type="ChEBI" id="CHEBI:33019"/>
        <dbReference type="ChEBI" id="CHEBI:58095"/>
        <dbReference type="ChEBI" id="CHEBI:78442"/>
        <dbReference type="ChEBI" id="CHEBI:78531"/>
        <dbReference type="ChEBI" id="CHEBI:456215"/>
        <dbReference type="EC" id="6.1.1.20"/>
    </reaction>
</comment>
<keyword evidence="11 16" id="KW-0694">RNA-binding</keyword>
<dbReference type="GO" id="GO:0009328">
    <property type="term" value="C:phenylalanine-tRNA ligase complex"/>
    <property type="evidence" value="ECO:0007669"/>
    <property type="project" value="TreeGrafter"/>
</dbReference>
<proteinExistence type="inferred from homology"/>
<dbReference type="GO" id="GO:0006432">
    <property type="term" value="P:phenylalanyl-tRNA aminoacylation"/>
    <property type="evidence" value="ECO:0007669"/>
    <property type="project" value="UniProtKB-UniRule"/>
</dbReference>
<dbReference type="GO" id="GO:0000287">
    <property type="term" value="F:magnesium ion binding"/>
    <property type="evidence" value="ECO:0007669"/>
    <property type="project" value="UniProtKB-UniRule"/>
</dbReference>
<dbReference type="NCBIfam" id="NF045760">
    <property type="entry name" value="YtpR"/>
    <property type="match status" value="1"/>
</dbReference>
<dbReference type="InterPro" id="IPR005146">
    <property type="entry name" value="B3/B4_tRNA-bd"/>
</dbReference>
<dbReference type="RefSeq" id="WP_084283906.1">
    <property type="nucleotide sequence ID" value="NZ_FWXJ01000009.1"/>
</dbReference>
<dbReference type="PROSITE" id="PS50886">
    <property type="entry name" value="TRBD"/>
    <property type="match status" value="1"/>
</dbReference>
<dbReference type="CDD" id="cd02796">
    <property type="entry name" value="tRNA_bind_bactPheRS"/>
    <property type="match status" value="1"/>
</dbReference>
<dbReference type="SMART" id="SM00873">
    <property type="entry name" value="B3_4"/>
    <property type="match status" value="1"/>
</dbReference>
<dbReference type="PROSITE" id="PS51447">
    <property type="entry name" value="FDX_ACB"/>
    <property type="match status" value="1"/>
</dbReference>
<feature type="binding site" evidence="15">
    <location>
        <position position="478"/>
    </location>
    <ligand>
        <name>Mg(2+)</name>
        <dbReference type="ChEBI" id="CHEBI:18420"/>
        <note>shared with alpha subunit</note>
    </ligand>
</feature>
<evidence type="ECO:0000256" key="4">
    <source>
        <dbReference type="ARBA" id="ARBA00022490"/>
    </source>
</evidence>
<reference evidence="20 21" key="1">
    <citation type="submission" date="2017-04" db="EMBL/GenBank/DDBJ databases">
        <authorList>
            <person name="Afonso C.L."/>
            <person name="Miller P.J."/>
            <person name="Scott M.A."/>
            <person name="Spackman E."/>
            <person name="Goraichik I."/>
            <person name="Dimitrov K.M."/>
            <person name="Suarez D.L."/>
            <person name="Swayne D.E."/>
        </authorList>
    </citation>
    <scope>NUCLEOTIDE SEQUENCE [LARGE SCALE GENOMIC DNA]</scope>
    <source>
        <strain evidence="20 21">VK13</strain>
    </source>
</reference>
<evidence type="ECO:0000256" key="11">
    <source>
        <dbReference type="ARBA" id="ARBA00022884"/>
    </source>
</evidence>
<dbReference type="GO" id="GO:0004826">
    <property type="term" value="F:phenylalanine-tRNA ligase activity"/>
    <property type="evidence" value="ECO:0007669"/>
    <property type="project" value="UniProtKB-UniRule"/>
</dbReference>
<dbReference type="Gene3D" id="3.30.70.380">
    <property type="entry name" value="Ferrodoxin-fold anticodon-binding domain"/>
    <property type="match status" value="1"/>
</dbReference>
<evidence type="ECO:0000256" key="16">
    <source>
        <dbReference type="PROSITE-ProRule" id="PRU00209"/>
    </source>
</evidence>
<dbReference type="InterPro" id="IPR004532">
    <property type="entry name" value="Phe-tRNA-ligase_IIc_bsu_bact"/>
</dbReference>
<evidence type="ECO:0000256" key="8">
    <source>
        <dbReference type="ARBA" id="ARBA00022741"/>
    </source>
</evidence>
<dbReference type="HAMAP" id="MF_00283">
    <property type="entry name" value="Phe_tRNA_synth_beta1"/>
    <property type="match status" value="1"/>
</dbReference>
<sequence>MQFSESWLRQFVNPPINTEELSHLLTMAGLEVEETRQVAPPFSSIVIAEILEATQHPDADRLRVCKVSVGDLSPEPLQIVCGAPNARPGIKIPCAMVGALLPPSEEGGKPFAIKVGKLRGVESRGMLCSGRELGLGDDHAGILELPLDAPVGANIREYLNLDDTIFTIKLTPNKADCLSVLGIAREVSALTGAPLELLDLLPIKETCSDTVKVEVIDEDLCGRFAGRVIKSVNAKAPTPSWMVRRLESAGQRSISALVDISNYVMLEVGQPTHVFDLQKITGDITVRWGKSDESVKLLNGQMIQLKDAGLPLGVVADSAGIESLAGVMGGDASAVTLETTDIYLESAFWWPSAIQGRARALNFSTDAAYRFERGVDPSSTVKYLNYLTQLILEICGGSAGPASDQVLSLPNRAPVELRVARVAKIVGVEITAQQIAEYFDRLGFAYARKQPGTPQEIFVVEPPAYRFDLSIEEDLIEEITRIYGFENIPEIAPQAALVVKSTNEKQRSIHHYRHALAAAGYQEVVNYGFIDQASEAQFAGNQEPVRVLNPIAEQFAVMRSNLLGSLLNNLKTNVSRKAARVRLFEVGRVFSKDAQVQDSETTTIGNRQTLMMGAIAYGSLFSEQWGQKGGNARPVDFFDVKADLENVLAPLTIRTVALKDHPAFHPGRAATIELQTIVNNKLTWQPVGVIGELHPKWQQTLELSSAPVMFEVELAAVSAIPLPSTSELSRFPAVKRDLAIVLKSTIAAGEVLSALKAAAPKLVTEIILFDDFRPTQERPGGMNLDEKSLAFRLTLENLEQTMQDQEVEQAISGILEKVLVQFSARLR</sequence>
<feature type="domain" description="TRNA-binding" evidence="17">
    <location>
        <begin position="39"/>
        <end position="156"/>
    </location>
</feature>
<dbReference type="AlphaFoldDB" id="A0A1W2AP03"/>
<evidence type="ECO:0000259" key="17">
    <source>
        <dbReference type="PROSITE" id="PS50886"/>
    </source>
</evidence>
<dbReference type="InterPro" id="IPR002547">
    <property type="entry name" value="tRNA-bd_dom"/>
</dbReference>
<evidence type="ECO:0000313" key="21">
    <source>
        <dbReference type="Proteomes" id="UP000192708"/>
    </source>
</evidence>
<comment type="subunit">
    <text evidence="3 15">Tetramer of two alpha and two beta subunits.</text>
</comment>
<feature type="binding site" evidence="15">
    <location>
        <position position="474"/>
    </location>
    <ligand>
        <name>Mg(2+)</name>
        <dbReference type="ChEBI" id="CHEBI:18420"/>
        <note>shared with alpha subunit</note>
    </ligand>
</feature>
<dbReference type="InterPro" id="IPR045060">
    <property type="entry name" value="Phe-tRNA-ligase_IIc_bsu"/>
</dbReference>
<feature type="domain" description="B5" evidence="19">
    <location>
        <begin position="410"/>
        <end position="490"/>
    </location>
</feature>
<keyword evidence="5 16" id="KW-0820">tRNA-binding</keyword>
<dbReference type="PANTHER" id="PTHR10947:SF0">
    <property type="entry name" value="PHENYLALANINE--TRNA LIGASE BETA SUBUNIT"/>
    <property type="match status" value="1"/>
</dbReference>
<dbReference type="SMART" id="SM00896">
    <property type="entry name" value="FDX-ACB"/>
    <property type="match status" value="1"/>
</dbReference>
<evidence type="ECO:0000256" key="15">
    <source>
        <dbReference type="HAMAP-Rule" id="MF_00283"/>
    </source>
</evidence>
<dbReference type="Proteomes" id="UP000192708">
    <property type="component" value="Unassembled WGS sequence"/>
</dbReference>
<dbReference type="InterPro" id="IPR020825">
    <property type="entry name" value="Phe-tRNA_synthase-like_B3/B4"/>
</dbReference>
<dbReference type="SUPFAM" id="SSF55681">
    <property type="entry name" value="Class II aaRS and biotin synthetases"/>
    <property type="match status" value="1"/>
</dbReference>
<evidence type="ECO:0000259" key="18">
    <source>
        <dbReference type="PROSITE" id="PS51447"/>
    </source>
</evidence>
<dbReference type="InterPro" id="IPR005147">
    <property type="entry name" value="tRNA_synthase_B5-dom"/>
</dbReference>
<dbReference type="Gene3D" id="3.50.40.10">
    <property type="entry name" value="Phenylalanyl-trna Synthetase, Chain B, domain 3"/>
    <property type="match status" value="1"/>
</dbReference>
<dbReference type="InterPro" id="IPR041616">
    <property type="entry name" value="PheRS_beta_core"/>
</dbReference>
<dbReference type="OrthoDB" id="9805455at2"/>
<dbReference type="FunFam" id="2.40.50.140:FF:000045">
    <property type="entry name" value="Phenylalanine--tRNA ligase beta subunit"/>
    <property type="match status" value="1"/>
</dbReference>
<dbReference type="NCBIfam" id="TIGR00472">
    <property type="entry name" value="pheT_bact"/>
    <property type="match status" value="1"/>
</dbReference>
<dbReference type="EMBL" id="FWXJ01000009">
    <property type="protein sequence ID" value="SMC62459.1"/>
    <property type="molecule type" value="Genomic_DNA"/>
</dbReference>
<dbReference type="Pfam" id="PF03483">
    <property type="entry name" value="B3_4"/>
    <property type="match status" value="1"/>
</dbReference>
<dbReference type="CDD" id="cd00769">
    <property type="entry name" value="PheRS_beta_core"/>
    <property type="match status" value="1"/>
</dbReference>
<dbReference type="InterPro" id="IPR036690">
    <property type="entry name" value="Fdx_antiC-bd_sf"/>
</dbReference>
<keyword evidence="13 15" id="KW-0030">Aminoacyl-tRNA synthetase</keyword>
<dbReference type="Gene3D" id="3.30.930.10">
    <property type="entry name" value="Bira Bifunctional Protein, Domain 2"/>
    <property type="match status" value="1"/>
</dbReference>
<evidence type="ECO:0000256" key="10">
    <source>
        <dbReference type="ARBA" id="ARBA00022842"/>
    </source>
</evidence>
<evidence type="ECO:0000256" key="5">
    <source>
        <dbReference type="ARBA" id="ARBA00022555"/>
    </source>
</evidence>
<dbReference type="GO" id="GO:0005524">
    <property type="term" value="F:ATP binding"/>
    <property type="evidence" value="ECO:0007669"/>
    <property type="project" value="UniProtKB-UniRule"/>
</dbReference>
<dbReference type="PANTHER" id="PTHR10947">
    <property type="entry name" value="PHENYLALANYL-TRNA SYNTHETASE BETA CHAIN AND LEUCINE-RICH REPEAT-CONTAINING PROTEIN 47"/>
    <property type="match status" value="1"/>
</dbReference>
<dbReference type="InterPro" id="IPR033714">
    <property type="entry name" value="tRNA_bind_bactPheRS"/>
</dbReference>
<dbReference type="Pfam" id="PF01588">
    <property type="entry name" value="tRNA_bind"/>
    <property type="match status" value="1"/>
</dbReference>
<dbReference type="Pfam" id="PF03147">
    <property type="entry name" value="FDX-ACB"/>
    <property type="match status" value="1"/>
</dbReference>
<evidence type="ECO:0000256" key="1">
    <source>
        <dbReference type="ARBA" id="ARBA00004496"/>
    </source>
</evidence>
<dbReference type="Pfam" id="PF03484">
    <property type="entry name" value="B5"/>
    <property type="match status" value="1"/>
</dbReference>
<dbReference type="InterPro" id="IPR045864">
    <property type="entry name" value="aa-tRNA-synth_II/BPL/LPL"/>
</dbReference>
<evidence type="ECO:0000256" key="6">
    <source>
        <dbReference type="ARBA" id="ARBA00022598"/>
    </source>
</evidence>
<evidence type="ECO:0000256" key="9">
    <source>
        <dbReference type="ARBA" id="ARBA00022840"/>
    </source>
</evidence>
<keyword evidence="10 15" id="KW-0460">Magnesium</keyword>
<dbReference type="Pfam" id="PF17759">
    <property type="entry name" value="tRNA_synthFbeta"/>
    <property type="match status" value="1"/>
</dbReference>
<keyword evidence="21" id="KW-1185">Reference proteome</keyword>
<accession>A0A1W2AP03</accession>
<dbReference type="PROSITE" id="PS51483">
    <property type="entry name" value="B5"/>
    <property type="match status" value="1"/>
</dbReference>
<dbReference type="Gene3D" id="2.40.50.140">
    <property type="entry name" value="Nucleic acid-binding proteins"/>
    <property type="match status" value="1"/>
</dbReference>
<gene>
    <name evidence="15" type="primary">pheT</name>
    <name evidence="20" type="ORF">SAMN06296008_109123</name>
</gene>
<dbReference type="InterPro" id="IPR012340">
    <property type="entry name" value="NA-bd_OB-fold"/>
</dbReference>
<keyword evidence="12 15" id="KW-0648">Protein biosynthesis</keyword>
<dbReference type="SUPFAM" id="SSF54991">
    <property type="entry name" value="Anticodon-binding domain of PheRS"/>
    <property type="match status" value="1"/>
</dbReference>
<dbReference type="EC" id="6.1.1.20" evidence="15"/>
<feature type="binding site" evidence="15">
    <location>
        <position position="468"/>
    </location>
    <ligand>
        <name>Mg(2+)</name>
        <dbReference type="ChEBI" id="CHEBI:18420"/>
        <note>shared with alpha subunit</note>
    </ligand>
</feature>
<evidence type="ECO:0000256" key="7">
    <source>
        <dbReference type="ARBA" id="ARBA00022723"/>
    </source>
</evidence>
<comment type="cofactor">
    <cofactor evidence="15">
        <name>Mg(2+)</name>
        <dbReference type="ChEBI" id="CHEBI:18420"/>
    </cofactor>
    <text evidence="15">Binds 2 magnesium ions per tetramer.</text>
</comment>
<comment type="subcellular location">
    <subcellularLocation>
        <location evidence="1 15">Cytoplasm</location>
    </subcellularLocation>
</comment>
<organism evidence="20 21">
    <name type="scientific">Polynucleobacter kasalickyi</name>
    <dbReference type="NCBI Taxonomy" id="1938817"/>
    <lineage>
        <taxon>Bacteria</taxon>
        <taxon>Pseudomonadati</taxon>
        <taxon>Pseudomonadota</taxon>
        <taxon>Betaproteobacteria</taxon>
        <taxon>Burkholderiales</taxon>
        <taxon>Burkholderiaceae</taxon>
        <taxon>Polynucleobacter</taxon>
    </lineage>
</organism>